<gene>
    <name evidence="2" type="ORF">OLEA9_A114723</name>
</gene>
<feature type="compositionally biased region" description="Basic and acidic residues" evidence="1">
    <location>
        <begin position="551"/>
        <end position="563"/>
    </location>
</feature>
<comment type="caution">
    <text evidence="2">The sequence shown here is derived from an EMBL/GenBank/DDBJ whole genome shotgun (WGS) entry which is preliminary data.</text>
</comment>
<sequence length="636" mass="71294">MSKHSQRDSQVLDSSLPSEPPDIGNWLSSYVYESPELNNRDDFEDYEVQGSRINYTANGKTGKLTDNVMVGKCINSGDKGSSYGFTKCDGSEDSESEVLHSLGSASLPSEPPGIQNWYSSYVYESLELNTLDVFKDCDGPKVNVSANKKDSNLSKNGTDGKSNPTFIAGEKGSSHAFAKRNDPIGFADFKSAAEIMESSDTHPFSLEPLDIKNWFSSYVYESPLSNDASFTVSDFKEREAKGKVYVAEIDNSKMEDKSRDSTEVGNSSDLLNQRQISAVIVKCNSLVKEEEHDQQPISEIMESSDTHPFSLEPLDIKNWFSSYVYESPLSNDASFTVSDFKEREAKGKVYVAEIDNSKMEDKSRDSTEVGNSSDLLNQRQISAVIVKCNSLVKEEEHDQQPISEDSCEAAGMLSLSVLNDLTSGRIPQEISPPKRQQNHDKGLMEESRKSKDDGDYSGKSDCQSSDTKLSFENQDGKSLQKLIERKDYTEISPKEKHIRVDCESVQPSTLSLTILEQKSMKKLAERRNEKENIEGTELAENGFISTRKSKSREVNSENIERPHRIQPKSLRNGVTISSNRNEDSETTRKVLCETTNFQQHANAIESRGKWRCPQKSKPELGPPLKQLRLERWIRPS</sequence>
<reference evidence="2 3" key="1">
    <citation type="submission" date="2019-12" db="EMBL/GenBank/DDBJ databases">
        <authorList>
            <person name="Alioto T."/>
            <person name="Alioto T."/>
            <person name="Gomez Garrido J."/>
        </authorList>
    </citation>
    <scope>NUCLEOTIDE SEQUENCE [LARGE SCALE GENOMIC DNA]</scope>
</reference>
<dbReference type="OrthoDB" id="1847229at2759"/>
<dbReference type="PANTHER" id="PTHR36368">
    <property type="entry name" value="ATP-DEPENDENT CASEINOLYTIC PROTEASE/CROTONASE FAMILY PROTEIN"/>
    <property type="match status" value="1"/>
</dbReference>
<accession>A0A8S0QD26</accession>
<dbReference type="Gramene" id="OE9A114723T1">
    <property type="protein sequence ID" value="OE9A114723C1"/>
    <property type="gene ID" value="OE9A114723"/>
</dbReference>
<protein>
    <submittedName>
        <fullName evidence="2">Uncharacterized protein</fullName>
    </submittedName>
</protein>
<evidence type="ECO:0000256" key="1">
    <source>
        <dbReference type="SAM" id="MobiDB-lite"/>
    </source>
</evidence>
<dbReference type="Proteomes" id="UP000594638">
    <property type="component" value="Unassembled WGS sequence"/>
</dbReference>
<dbReference type="PANTHER" id="PTHR36368:SF1">
    <property type="entry name" value="ATP-DEPENDENT CASEINOLYTIC PROTEASE_CROTONASE FAMILY PROTEIN"/>
    <property type="match status" value="1"/>
</dbReference>
<name>A0A8S0QD26_OLEEU</name>
<evidence type="ECO:0000313" key="3">
    <source>
        <dbReference type="Proteomes" id="UP000594638"/>
    </source>
</evidence>
<dbReference type="EMBL" id="CACTIH010001840">
    <property type="protein sequence ID" value="CAA2965314.1"/>
    <property type="molecule type" value="Genomic_DNA"/>
</dbReference>
<feature type="region of interest" description="Disordered" evidence="1">
    <location>
        <begin position="1"/>
        <end position="27"/>
    </location>
</feature>
<feature type="region of interest" description="Disordered" evidence="1">
    <location>
        <begin position="423"/>
        <end position="473"/>
    </location>
</feature>
<dbReference type="AlphaFoldDB" id="A0A8S0QD26"/>
<keyword evidence="3" id="KW-1185">Reference proteome</keyword>
<feature type="compositionally biased region" description="Basic and acidic residues" evidence="1">
    <location>
        <begin position="437"/>
        <end position="458"/>
    </location>
</feature>
<feature type="region of interest" description="Disordered" evidence="1">
    <location>
        <begin position="544"/>
        <end position="567"/>
    </location>
</feature>
<proteinExistence type="predicted"/>
<feature type="compositionally biased region" description="Polar residues" evidence="1">
    <location>
        <begin position="8"/>
        <end position="17"/>
    </location>
</feature>
<feature type="compositionally biased region" description="Polar residues" evidence="1">
    <location>
        <begin position="462"/>
        <end position="473"/>
    </location>
</feature>
<evidence type="ECO:0000313" key="2">
    <source>
        <dbReference type="EMBL" id="CAA2965314.1"/>
    </source>
</evidence>
<organism evidence="2 3">
    <name type="scientific">Olea europaea subsp. europaea</name>
    <dbReference type="NCBI Taxonomy" id="158383"/>
    <lineage>
        <taxon>Eukaryota</taxon>
        <taxon>Viridiplantae</taxon>
        <taxon>Streptophyta</taxon>
        <taxon>Embryophyta</taxon>
        <taxon>Tracheophyta</taxon>
        <taxon>Spermatophyta</taxon>
        <taxon>Magnoliopsida</taxon>
        <taxon>eudicotyledons</taxon>
        <taxon>Gunneridae</taxon>
        <taxon>Pentapetalae</taxon>
        <taxon>asterids</taxon>
        <taxon>lamiids</taxon>
        <taxon>Lamiales</taxon>
        <taxon>Oleaceae</taxon>
        <taxon>Oleeae</taxon>
        <taxon>Olea</taxon>
    </lineage>
</organism>